<keyword evidence="3" id="KW-1185">Reference proteome</keyword>
<evidence type="ECO:0008006" key="4">
    <source>
        <dbReference type="Google" id="ProtNLM"/>
    </source>
</evidence>
<organism evidence="2 3">
    <name type="scientific">Hoylesella nanceiensis</name>
    <dbReference type="NCBI Taxonomy" id="425941"/>
    <lineage>
        <taxon>Bacteria</taxon>
        <taxon>Pseudomonadati</taxon>
        <taxon>Bacteroidota</taxon>
        <taxon>Bacteroidia</taxon>
        <taxon>Bacteroidales</taxon>
        <taxon>Prevotellaceae</taxon>
        <taxon>Hoylesella</taxon>
    </lineage>
</organism>
<evidence type="ECO:0000313" key="3">
    <source>
        <dbReference type="Proteomes" id="UP000788426"/>
    </source>
</evidence>
<dbReference type="EMBL" id="JAHXCT010000003">
    <property type="protein sequence ID" value="MBW4769064.1"/>
    <property type="molecule type" value="Genomic_DNA"/>
</dbReference>
<sequence>MKNISILFCAFLLATTTLVGCDNFGDDDKNEPTTCYFGGWIDLQKIPTITKETFKRQIVGKGWKHVFTQEMNANGTIEQKSYYNGLIGISPIDFYFTEGDVTSFTHSDALNEYVKATRGYIYDETTNTIQLINSKEPNNRILECDGTNLSIIQFLGYKNDGTGKLTETYGVSKYRKMTTQELEEMQKLYRPLQ</sequence>
<dbReference type="Proteomes" id="UP000788426">
    <property type="component" value="Unassembled WGS sequence"/>
</dbReference>
<evidence type="ECO:0000313" key="2">
    <source>
        <dbReference type="EMBL" id="MBW4769064.1"/>
    </source>
</evidence>
<comment type="caution">
    <text evidence="2">The sequence shown here is derived from an EMBL/GenBank/DDBJ whole genome shotgun (WGS) entry which is preliminary data.</text>
</comment>
<gene>
    <name evidence="2" type="ORF">KZO38_04735</name>
</gene>
<dbReference type="PROSITE" id="PS51257">
    <property type="entry name" value="PROKAR_LIPOPROTEIN"/>
    <property type="match status" value="1"/>
</dbReference>
<name>A0ABS6YBX4_9BACT</name>
<keyword evidence="1" id="KW-0732">Signal</keyword>
<reference evidence="2 3" key="1">
    <citation type="submission" date="2021-07" db="EMBL/GenBank/DDBJ databases">
        <title>Genomic diversity and antimicrobial resistance of Prevotella spp. isolated from chronic lung disease airways.</title>
        <authorList>
            <person name="Webb K.A."/>
            <person name="Olagoke O.S."/>
            <person name="Baird T."/>
            <person name="Neill J."/>
            <person name="Pham A."/>
            <person name="Wells T.J."/>
            <person name="Ramsay K.A."/>
            <person name="Bell S.C."/>
            <person name="Sarovich D.S."/>
            <person name="Price E.P."/>
        </authorList>
    </citation>
    <scope>NUCLEOTIDE SEQUENCE [LARGE SCALE GENOMIC DNA]</scope>
    <source>
        <strain evidence="2 3">SCHI0011.S.12</strain>
    </source>
</reference>
<proteinExistence type="predicted"/>
<feature type="chain" id="PRO_5047369741" description="Lipoprotein" evidence="1">
    <location>
        <begin position="22"/>
        <end position="193"/>
    </location>
</feature>
<protein>
    <recommendedName>
        <fullName evidence="4">Lipoprotein</fullName>
    </recommendedName>
</protein>
<feature type="signal peptide" evidence="1">
    <location>
        <begin position="1"/>
        <end position="21"/>
    </location>
</feature>
<dbReference type="RefSeq" id="WP_219480516.1">
    <property type="nucleotide sequence ID" value="NZ_JAHXCT010000003.1"/>
</dbReference>
<accession>A0ABS6YBX4</accession>
<evidence type="ECO:0000256" key="1">
    <source>
        <dbReference type="SAM" id="SignalP"/>
    </source>
</evidence>